<dbReference type="Proteomes" id="UP000319769">
    <property type="component" value="Unassembled WGS sequence"/>
</dbReference>
<dbReference type="EMBL" id="VMNW02000092">
    <property type="protein sequence ID" value="KAA9152094.1"/>
    <property type="molecule type" value="Genomic_DNA"/>
</dbReference>
<evidence type="ECO:0000259" key="1">
    <source>
        <dbReference type="SMART" id="SM01043"/>
    </source>
</evidence>
<protein>
    <submittedName>
        <fullName evidence="2">Transcriptional regulator</fullName>
    </submittedName>
</protein>
<dbReference type="PANTHER" id="PTHR35807">
    <property type="entry name" value="TRANSCRIPTIONAL REGULATOR REDD-RELATED"/>
    <property type="match status" value="1"/>
</dbReference>
<dbReference type="SMART" id="SM01043">
    <property type="entry name" value="BTAD"/>
    <property type="match status" value="1"/>
</dbReference>
<reference evidence="2" key="1">
    <citation type="submission" date="2019-09" db="EMBL/GenBank/DDBJ databases">
        <authorList>
            <person name="Teo W.F.A."/>
            <person name="Duangmal K."/>
        </authorList>
    </citation>
    <scope>NUCLEOTIDE SEQUENCE [LARGE SCALE GENOMIC DNA]</scope>
    <source>
        <strain evidence="2">K81G1</strain>
    </source>
</reference>
<dbReference type="OrthoDB" id="5509004at2"/>
<dbReference type="Gene3D" id="1.10.10.10">
    <property type="entry name" value="Winged helix-like DNA-binding domain superfamily/Winged helix DNA-binding domain"/>
    <property type="match status" value="1"/>
</dbReference>
<evidence type="ECO:0000313" key="2">
    <source>
        <dbReference type="EMBL" id="KAA9152094.1"/>
    </source>
</evidence>
<dbReference type="Pfam" id="PF03704">
    <property type="entry name" value="BTAD"/>
    <property type="match status" value="1"/>
</dbReference>
<accession>A0A5N0UPF3</accession>
<dbReference type="InterPro" id="IPR036388">
    <property type="entry name" value="WH-like_DNA-bd_sf"/>
</dbReference>
<name>A0A5N0UPF3_9PSEU</name>
<dbReference type="InterPro" id="IPR011990">
    <property type="entry name" value="TPR-like_helical_dom_sf"/>
</dbReference>
<gene>
    <name evidence="2" type="ORF">FPZ12_037560</name>
</gene>
<dbReference type="InterPro" id="IPR051677">
    <property type="entry name" value="AfsR-DnrI-RedD_regulator"/>
</dbReference>
<proteinExistence type="predicted"/>
<sequence>MPLDSRIGSRGTRILRATGTAERGVVMAASDNAVQLALLGGFLLSHHGRPVALSSGAQRLLALLALQNGAHRAAAATQLWPDSPPSRAAANLRSALWRGRRVGAQPLIDAAGPRLRLSPAARVDVLEIREQATRGLGEPIPPRGEFDTLLNGLSRDLLPGWTEDWLLLERERWDQIRLHTLEELAQHLLLAGNHLLALQTALAAIAIEPIRETAHRTVMEIHIAEGNAASALKHYQRYRTVLHRELGVTPSPLMAELARTLLGD</sequence>
<dbReference type="InterPro" id="IPR005158">
    <property type="entry name" value="BTAD"/>
</dbReference>
<dbReference type="AlphaFoldDB" id="A0A5N0UPF3"/>
<comment type="caution">
    <text evidence="2">The sequence shown here is derived from an EMBL/GenBank/DDBJ whole genome shotgun (WGS) entry which is preliminary data.</text>
</comment>
<dbReference type="Gene3D" id="1.25.40.10">
    <property type="entry name" value="Tetratricopeptide repeat domain"/>
    <property type="match status" value="1"/>
</dbReference>
<organism evidence="2 3">
    <name type="scientific">Amycolatopsis acidicola</name>
    <dbReference type="NCBI Taxonomy" id="2596893"/>
    <lineage>
        <taxon>Bacteria</taxon>
        <taxon>Bacillati</taxon>
        <taxon>Actinomycetota</taxon>
        <taxon>Actinomycetes</taxon>
        <taxon>Pseudonocardiales</taxon>
        <taxon>Pseudonocardiaceae</taxon>
        <taxon>Amycolatopsis</taxon>
    </lineage>
</organism>
<evidence type="ECO:0000313" key="3">
    <source>
        <dbReference type="Proteomes" id="UP000319769"/>
    </source>
</evidence>
<keyword evidence="3" id="KW-1185">Reference proteome</keyword>
<feature type="domain" description="Bacterial transcriptional activator" evidence="1">
    <location>
        <begin position="123"/>
        <end position="262"/>
    </location>
</feature>
<dbReference type="SUPFAM" id="SSF48452">
    <property type="entry name" value="TPR-like"/>
    <property type="match status" value="1"/>
</dbReference>